<dbReference type="EMBL" id="GGLE01005496">
    <property type="protein sequence ID" value="MBY09622.1"/>
    <property type="molecule type" value="Transcribed_RNA"/>
</dbReference>
<reference evidence="10" key="1">
    <citation type="submission" date="2018-03" db="EMBL/GenBank/DDBJ databases">
        <title>The relapsing fever spirochete Borrelia turicatae persists in the highly oxidative environment of its soft-bodied tick vector.</title>
        <authorList>
            <person name="Bourret T.J."/>
            <person name="Boyle W.K."/>
            <person name="Valenzuela J.G."/>
            <person name="Oliveira F."/>
            <person name="Lopez J.E."/>
        </authorList>
    </citation>
    <scope>NUCLEOTIDE SEQUENCE</scope>
    <source>
        <strain evidence="10">Kansas strain/isolate</strain>
        <tissue evidence="10">Salivary glands</tissue>
    </source>
</reference>
<protein>
    <recommendedName>
        <fullName evidence="7">Large ribosomal subunit protein bL32m</fullName>
    </recommendedName>
    <alternativeName>
        <fullName evidence="8">39S ribosomal protein L32, mitochondrial</fullName>
    </alternativeName>
</protein>
<sequence>MAFSLLLSKLSKLSDATANILRTLTFPVHHPVPALCGLDGLQPRSDRGQNLPECDDGFLWAVPHKRRTVERRAWRRIGHPYYIVKQKTNIRTCDKCGHFHLTHTICGNCYEKVKQETELMKEAIEKELKLDPVEKEVVVLYNDDPRDEKHSEDRIVEIPRQRPPWFSRNLLTKAYAPLPRDRE</sequence>
<dbReference type="InterPro" id="IPR051991">
    <property type="entry name" value="Mitoribosomal_protein_bL32"/>
</dbReference>
<organism evidence="10">
    <name type="scientific">Ornithodoros turicata</name>
    <dbReference type="NCBI Taxonomy" id="34597"/>
    <lineage>
        <taxon>Eukaryota</taxon>
        <taxon>Metazoa</taxon>
        <taxon>Ecdysozoa</taxon>
        <taxon>Arthropoda</taxon>
        <taxon>Chelicerata</taxon>
        <taxon>Arachnida</taxon>
        <taxon>Acari</taxon>
        <taxon>Parasitiformes</taxon>
        <taxon>Ixodida</taxon>
        <taxon>Ixodoidea</taxon>
        <taxon>Argasidae</taxon>
        <taxon>Ornithodorinae</taxon>
        <taxon>Ornithodoros</taxon>
    </lineage>
</organism>
<dbReference type="GO" id="GO:0005762">
    <property type="term" value="C:mitochondrial large ribosomal subunit"/>
    <property type="evidence" value="ECO:0007669"/>
    <property type="project" value="TreeGrafter"/>
</dbReference>
<evidence type="ECO:0000256" key="4">
    <source>
        <dbReference type="ARBA" id="ARBA00022980"/>
    </source>
</evidence>
<proteinExistence type="inferred from homology"/>
<evidence type="ECO:0000256" key="3">
    <source>
        <dbReference type="ARBA" id="ARBA00022946"/>
    </source>
</evidence>
<evidence type="ECO:0000256" key="1">
    <source>
        <dbReference type="ARBA" id="ARBA00004173"/>
    </source>
</evidence>
<dbReference type="PANTHER" id="PTHR21026:SF2">
    <property type="entry name" value="LARGE RIBOSOMAL SUBUNIT PROTEIN BL32M"/>
    <property type="match status" value="1"/>
</dbReference>
<evidence type="ECO:0000256" key="7">
    <source>
        <dbReference type="ARBA" id="ARBA00039935"/>
    </source>
</evidence>
<dbReference type="Pfam" id="PF01783">
    <property type="entry name" value="Ribosomal_L32p"/>
    <property type="match status" value="1"/>
</dbReference>
<evidence type="ECO:0000256" key="2">
    <source>
        <dbReference type="ARBA" id="ARBA00008560"/>
    </source>
</evidence>
<evidence type="ECO:0000256" key="5">
    <source>
        <dbReference type="ARBA" id="ARBA00023128"/>
    </source>
</evidence>
<keyword evidence="6" id="KW-0687">Ribonucleoprotein</keyword>
<dbReference type="GO" id="GO:0003735">
    <property type="term" value="F:structural constituent of ribosome"/>
    <property type="evidence" value="ECO:0007669"/>
    <property type="project" value="InterPro"/>
</dbReference>
<evidence type="ECO:0000256" key="9">
    <source>
        <dbReference type="ARBA" id="ARBA00045766"/>
    </source>
</evidence>
<keyword evidence="3" id="KW-0809">Transit peptide</keyword>
<keyword evidence="4 10" id="KW-0689">Ribosomal protein</keyword>
<comment type="function">
    <text evidence="9">Component of the mitochondrial large ribosomal subunit (mt-LSU). The mitochondrial ribosome (mitoribosome) is a large ribonucleoprotein complex responsible for the synthesis of proteins inside mitochondria.</text>
</comment>
<evidence type="ECO:0000256" key="6">
    <source>
        <dbReference type="ARBA" id="ARBA00023274"/>
    </source>
</evidence>
<accession>A0A2R5LJ99</accession>
<evidence type="ECO:0000313" key="10">
    <source>
        <dbReference type="EMBL" id="MBY09622.1"/>
    </source>
</evidence>
<dbReference type="InterPro" id="IPR002677">
    <property type="entry name" value="Ribosomal_bL32"/>
</dbReference>
<comment type="similarity">
    <text evidence="2">Belongs to the bacterial ribosomal protein bL32 family.</text>
</comment>
<dbReference type="InterPro" id="IPR011332">
    <property type="entry name" value="Ribosomal_zn-bd"/>
</dbReference>
<keyword evidence="5" id="KW-0496">Mitochondrion</keyword>
<dbReference type="GO" id="GO:0006412">
    <property type="term" value="P:translation"/>
    <property type="evidence" value="ECO:0007669"/>
    <property type="project" value="InterPro"/>
</dbReference>
<evidence type="ECO:0000256" key="8">
    <source>
        <dbReference type="ARBA" id="ARBA00042577"/>
    </source>
</evidence>
<dbReference type="AlphaFoldDB" id="A0A2R5LJ99"/>
<dbReference type="SUPFAM" id="SSF57829">
    <property type="entry name" value="Zn-binding ribosomal proteins"/>
    <property type="match status" value="1"/>
</dbReference>
<dbReference type="NCBIfam" id="TIGR01031">
    <property type="entry name" value="rpmF_bact"/>
    <property type="match status" value="1"/>
</dbReference>
<name>A0A2R5LJ99_9ACAR</name>
<comment type="subcellular location">
    <subcellularLocation>
        <location evidence="1">Mitochondrion</location>
    </subcellularLocation>
</comment>
<dbReference type="PANTHER" id="PTHR21026">
    <property type="entry name" value="39S RIBOSOMAL PROTEIN L32, MITOCHONDRIAL"/>
    <property type="match status" value="1"/>
</dbReference>